<evidence type="ECO:0000256" key="1">
    <source>
        <dbReference type="SAM" id="MobiDB-lite"/>
    </source>
</evidence>
<accession>A0A0S4JAK8</accession>
<dbReference type="Pfam" id="PF03159">
    <property type="entry name" value="XRN_N"/>
    <property type="match status" value="1"/>
</dbReference>
<dbReference type="OMA" id="PIPLVEC"/>
<dbReference type="GO" id="GO:0004534">
    <property type="term" value="F:5'-3' RNA exonuclease activity"/>
    <property type="evidence" value="ECO:0007669"/>
    <property type="project" value="TreeGrafter"/>
</dbReference>
<dbReference type="GO" id="GO:0003723">
    <property type="term" value="F:RNA binding"/>
    <property type="evidence" value="ECO:0007669"/>
    <property type="project" value="TreeGrafter"/>
</dbReference>
<gene>
    <name evidence="3" type="ORF">BSAL_15280</name>
</gene>
<dbReference type="Proteomes" id="UP000051952">
    <property type="component" value="Unassembled WGS sequence"/>
</dbReference>
<dbReference type="PANTHER" id="PTHR12341">
    <property type="entry name" value="5'-&gt;3' EXORIBONUCLEASE"/>
    <property type="match status" value="1"/>
</dbReference>
<dbReference type="InterPro" id="IPR027073">
    <property type="entry name" value="5_3_exoribonuclease"/>
</dbReference>
<dbReference type="PANTHER" id="PTHR12341:SF73">
    <property type="entry name" value="XRN1 N-TERMINAL DOMAIN-CONTAINING PROTEIN"/>
    <property type="match status" value="1"/>
</dbReference>
<evidence type="ECO:0000313" key="4">
    <source>
        <dbReference type="Proteomes" id="UP000051952"/>
    </source>
</evidence>
<dbReference type="InterPro" id="IPR004859">
    <property type="entry name" value="Xrn1_N"/>
</dbReference>
<dbReference type="GO" id="GO:0005634">
    <property type="term" value="C:nucleus"/>
    <property type="evidence" value="ECO:0007669"/>
    <property type="project" value="TreeGrafter"/>
</dbReference>
<proteinExistence type="predicted"/>
<dbReference type="OrthoDB" id="372487at2759"/>
<sequence length="575" mass="63099">MGVQGLRKFIDSSSCTKTLTVSSSTADTPRVEHVLCDMNSIIHSCYSKHHTSSKDTIAAVLERVVQLLTRVVVPTKTLTLCFDGPAPVAKLQTQRLRRRKVSNMDIGNNKQFSHLAITTGSHFMIELENRIAKHFVDPAVLLHNVPVYVFGSTCIGEGEAKIASALAFHASDPLNFRTSDQVAVFGNDIDLTLTCLGATPFHNLFVVGPSSLQAISVGDLISRWLLPASSFLVDVAQLPSTRIDLIFLFLLNGGDHYVGLGEVAVDVWKRYRLVRTQQPYRGIVSEDLQSIDVELLADILQVENYTGHAEANAGTKLLRAALWSTYMTVTGVCPNYHFVCDELTASISNVKAAIATRSPIKIDISTKPPLVPLATFVALMPTADFIPDGVRNALKKQPILAKRLQESNDPKIIAQSATEAVQLAQEQSLLSKTDQFLCSFSAPVHINFVPKTKHMSRNEQHRLIAKTGSHELAPEPPRVKSIQCPEHFNYQCSVYKVKDLIFRNPFVVEKAERRIAVRQRGEGELLRPSSGPAGDIVSVADGDDGLDDELRQFLGKDAATLSTSAKSSKKRARGE</sequence>
<name>A0A0S4JAK8_BODSA</name>
<dbReference type="EMBL" id="CYKH01001637">
    <property type="protein sequence ID" value="CUG88410.1"/>
    <property type="molecule type" value="Genomic_DNA"/>
</dbReference>
<dbReference type="Gene3D" id="3.40.50.12390">
    <property type="match status" value="1"/>
</dbReference>
<keyword evidence="4" id="KW-1185">Reference proteome</keyword>
<protein>
    <recommendedName>
        <fullName evidence="2">Xrn1 N-terminal domain-containing protein</fullName>
    </recommendedName>
</protein>
<evidence type="ECO:0000313" key="3">
    <source>
        <dbReference type="EMBL" id="CUG88410.1"/>
    </source>
</evidence>
<evidence type="ECO:0000259" key="2">
    <source>
        <dbReference type="Pfam" id="PF03159"/>
    </source>
</evidence>
<reference evidence="4" key="1">
    <citation type="submission" date="2015-09" db="EMBL/GenBank/DDBJ databases">
        <authorList>
            <consortium name="Pathogen Informatics"/>
        </authorList>
    </citation>
    <scope>NUCLEOTIDE SEQUENCE [LARGE SCALE GENOMIC DNA]</scope>
    <source>
        <strain evidence="4">Lake Konstanz</strain>
    </source>
</reference>
<feature type="domain" description="Xrn1 N-terminal" evidence="2">
    <location>
        <begin position="1"/>
        <end position="197"/>
    </location>
</feature>
<dbReference type="GO" id="GO:0000956">
    <property type="term" value="P:nuclear-transcribed mRNA catabolic process"/>
    <property type="evidence" value="ECO:0007669"/>
    <property type="project" value="TreeGrafter"/>
</dbReference>
<dbReference type="VEuPathDB" id="TriTrypDB:BSAL_15280"/>
<organism evidence="3 4">
    <name type="scientific">Bodo saltans</name>
    <name type="common">Flagellated protozoan</name>
    <dbReference type="NCBI Taxonomy" id="75058"/>
    <lineage>
        <taxon>Eukaryota</taxon>
        <taxon>Discoba</taxon>
        <taxon>Euglenozoa</taxon>
        <taxon>Kinetoplastea</taxon>
        <taxon>Metakinetoplastina</taxon>
        <taxon>Eubodonida</taxon>
        <taxon>Bodonidae</taxon>
        <taxon>Bodo</taxon>
    </lineage>
</organism>
<feature type="region of interest" description="Disordered" evidence="1">
    <location>
        <begin position="522"/>
        <end position="542"/>
    </location>
</feature>
<dbReference type="AlphaFoldDB" id="A0A0S4JAK8"/>